<dbReference type="EMBL" id="RBIM01000007">
    <property type="protein sequence ID" value="RKQ95361.1"/>
    <property type="molecule type" value="Genomic_DNA"/>
</dbReference>
<protein>
    <submittedName>
        <fullName evidence="3">AsmA protein</fullName>
    </submittedName>
</protein>
<proteinExistence type="predicted"/>
<feature type="domain" description="AsmA" evidence="2">
    <location>
        <begin position="299"/>
        <end position="552"/>
    </location>
</feature>
<feature type="region of interest" description="Disordered" evidence="1">
    <location>
        <begin position="509"/>
        <end position="530"/>
    </location>
</feature>
<feature type="region of interest" description="Disordered" evidence="1">
    <location>
        <begin position="655"/>
        <end position="701"/>
    </location>
</feature>
<dbReference type="GO" id="GO:0005886">
    <property type="term" value="C:plasma membrane"/>
    <property type="evidence" value="ECO:0007669"/>
    <property type="project" value="TreeGrafter"/>
</dbReference>
<evidence type="ECO:0000313" key="4">
    <source>
        <dbReference type="Proteomes" id="UP000273675"/>
    </source>
</evidence>
<feature type="compositionally biased region" description="Acidic residues" evidence="1">
    <location>
        <begin position="692"/>
        <end position="701"/>
    </location>
</feature>
<comment type="caution">
    <text evidence="3">The sequence shown here is derived from an EMBL/GenBank/DDBJ whole genome shotgun (WGS) entry which is preliminary data.</text>
</comment>
<gene>
    <name evidence="3" type="ORF">C7435_3056</name>
</gene>
<dbReference type="Pfam" id="PF05170">
    <property type="entry name" value="AsmA"/>
    <property type="match status" value="2"/>
</dbReference>
<reference evidence="3 4" key="1">
    <citation type="submission" date="2018-10" db="EMBL/GenBank/DDBJ databases">
        <title>Genomic Encyclopedia of Type Strains, Phase IV (KMG-IV): sequencing the most valuable type-strain genomes for metagenomic binning, comparative biology and taxonomic classification.</title>
        <authorList>
            <person name="Goeker M."/>
        </authorList>
    </citation>
    <scope>NUCLEOTIDE SEQUENCE [LARGE SCALE GENOMIC DNA]</scope>
    <source>
        <strain evidence="3 4">DSM 4734</strain>
    </source>
</reference>
<sequence length="701" mass="73403">MKRLAVALGLVVVLAVAAIFILPSVIPASTYREPVETAARDALNREVSLAGDISLQVFPRLEIRASDVSIANAEGFGDDAFAEMREMRVGVRLIPLLSRRVEITEFVLVEPTIRLAQNRSGNNWTFTPADSATPTPAPSGDGFVRREGALPIEASFGDVRIENGAIYFADGNQSRAITGLDLSVALPSLDTETRLTGALNADGESLDFSATLGSIRDFFEGRETPVALTLGGNLADLSFNGRILEGEAIAYEGRIDTTIPSVRALAAFAGAPLPAGDNLERFRTVGQLTGAPGQVRLAASTLALDAISGSADINVNLAGDKPSLTGSLTLAELDVNPYLPATSTPPAPTTGGGIPPWSDAPIDLAGLGIVDADLRLTVGRLVFQDIEVTDARLRVELRNSRLEATLENISLYEGQGRATVVANNRGNRPSYSLTASLDSLDAGPFLEAAAGFDKLLGTGAMTLDLSASGNSQAAIMNSLAGSGDFSFADGAIVGINIAQTIRNVSQLVDGSGTSGDAEDEEAASTGEQQATDFSSLTGSFSITNGRISQQDLLMLSPLLRVEGAGDVNLAGQSLDYRLQPRAVASIQGQGGERDLRGITVPIRLRGGFNNVSVGVDTEAVGRALLQGALNNALGSDGATTPRDALRDGLLDAIGLGEDDDEATTGDEAEQRDPADQLLRGLLNQRRNRNQETTDEPEQDPQ</sequence>
<dbReference type="InterPro" id="IPR007844">
    <property type="entry name" value="AsmA"/>
</dbReference>
<organism evidence="3 4">
    <name type="scientific">Maricaulis maris</name>
    <dbReference type="NCBI Taxonomy" id="74318"/>
    <lineage>
        <taxon>Bacteria</taxon>
        <taxon>Pseudomonadati</taxon>
        <taxon>Pseudomonadota</taxon>
        <taxon>Alphaproteobacteria</taxon>
        <taxon>Maricaulales</taxon>
        <taxon>Maricaulaceae</taxon>
        <taxon>Maricaulis</taxon>
    </lineage>
</organism>
<dbReference type="PANTHER" id="PTHR30441">
    <property type="entry name" value="DUF748 DOMAIN-CONTAINING PROTEIN"/>
    <property type="match status" value="1"/>
</dbReference>
<feature type="compositionally biased region" description="Acidic residues" evidence="1">
    <location>
        <begin position="656"/>
        <end position="667"/>
    </location>
</feature>
<evidence type="ECO:0000256" key="1">
    <source>
        <dbReference type="SAM" id="MobiDB-lite"/>
    </source>
</evidence>
<dbReference type="RefSeq" id="WP_170150499.1">
    <property type="nucleotide sequence ID" value="NZ_RBIM01000007.1"/>
</dbReference>
<evidence type="ECO:0000259" key="2">
    <source>
        <dbReference type="Pfam" id="PF05170"/>
    </source>
</evidence>
<dbReference type="PANTHER" id="PTHR30441:SF4">
    <property type="entry name" value="PROTEIN ASMA"/>
    <property type="match status" value="1"/>
</dbReference>
<name>A0A495D4C2_9PROT</name>
<dbReference type="AlphaFoldDB" id="A0A495D4C2"/>
<accession>A0A495D4C2</accession>
<dbReference type="GO" id="GO:0090313">
    <property type="term" value="P:regulation of protein targeting to membrane"/>
    <property type="evidence" value="ECO:0007669"/>
    <property type="project" value="TreeGrafter"/>
</dbReference>
<evidence type="ECO:0000313" key="3">
    <source>
        <dbReference type="EMBL" id="RKQ95361.1"/>
    </source>
</evidence>
<feature type="domain" description="AsmA" evidence="2">
    <location>
        <begin position="4"/>
        <end position="189"/>
    </location>
</feature>
<dbReference type="InterPro" id="IPR052894">
    <property type="entry name" value="AsmA-related"/>
</dbReference>
<dbReference type="Proteomes" id="UP000273675">
    <property type="component" value="Unassembled WGS sequence"/>
</dbReference>